<feature type="domain" description="SRCR" evidence="21">
    <location>
        <begin position="393"/>
        <end position="493"/>
    </location>
</feature>
<evidence type="ECO:0000259" key="19">
    <source>
        <dbReference type="PROSITE" id="PS50070"/>
    </source>
</evidence>
<dbReference type="GO" id="GO:0098978">
    <property type="term" value="C:glutamatergic synapse"/>
    <property type="evidence" value="ECO:0007669"/>
    <property type="project" value="UniProtKB-ARBA"/>
</dbReference>
<keyword evidence="5 14" id="KW-0420">Kringle</keyword>
<dbReference type="Ensembl" id="ENSUAMT00000040066.1">
    <property type="protein sequence ID" value="ENSUAMP00000035991.1"/>
    <property type="gene ID" value="ENSUAMG00000027300.1"/>
</dbReference>
<feature type="compositionally biased region" description="Low complexity" evidence="17">
    <location>
        <begin position="43"/>
        <end position="54"/>
    </location>
</feature>
<dbReference type="CDD" id="cd00190">
    <property type="entry name" value="Tryp_SPc"/>
    <property type="match status" value="1"/>
</dbReference>
<feature type="disulfide bond" evidence="15">
    <location>
        <begin position="431"/>
        <end position="492"/>
    </location>
</feature>
<reference evidence="22" key="3">
    <citation type="submission" date="2025-09" db="UniProtKB">
        <authorList>
            <consortium name="Ensembl"/>
        </authorList>
    </citation>
    <scope>IDENTIFICATION</scope>
</reference>
<feature type="signal peptide" evidence="18">
    <location>
        <begin position="1"/>
        <end position="20"/>
    </location>
</feature>
<dbReference type="GeneTree" id="ENSGT00940000158131"/>
<organism evidence="22 23">
    <name type="scientific">Ursus americanus</name>
    <name type="common">American black bear</name>
    <name type="synonym">Euarctos americanus</name>
    <dbReference type="NCBI Taxonomy" id="9643"/>
    <lineage>
        <taxon>Eukaryota</taxon>
        <taxon>Metazoa</taxon>
        <taxon>Chordata</taxon>
        <taxon>Craniata</taxon>
        <taxon>Vertebrata</taxon>
        <taxon>Euteleostomi</taxon>
        <taxon>Mammalia</taxon>
        <taxon>Eutheria</taxon>
        <taxon>Laurasiatheria</taxon>
        <taxon>Carnivora</taxon>
        <taxon>Caniformia</taxon>
        <taxon>Ursidae</taxon>
        <taxon>Ursus</taxon>
    </lineage>
</organism>
<dbReference type="GO" id="GO:0006508">
    <property type="term" value="P:proteolysis"/>
    <property type="evidence" value="ECO:0007669"/>
    <property type="project" value="UniProtKB-KW"/>
</dbReference>
<feature type="domain" description="SRCR" evidence="21">
    <location>
        <begin position="280"/>
        <end position="379"/>
    </location>
</feature>
<dbReference type="InterPro" id="IPR001314">
    <property type="entry name" value="Peptidase_S1A"/>
</dbReference>
<feature type="domain" description="Kringle" evidence="19">
    <location>
        <begin position="99"/>
        <end position="163"/>
    </location>
</feature>
<dbReference type="Gene3D" id="2.40.10.10">
    <property type="entry name" value="Trypsin-like serine proteases"/>
    <property type="match status" value="1"/>
</dbReference>
<dbReference type="Pfam" id="PF00089">
    <property type="entry name" value="Trypsin"/>
    <property type="match status" value="1"/>
</dbReference>
<dbReference type="Gene3D" id="2.40.20.10">
    <property type="entry name" value="Plasminogen Kringle 4"/>
    <property type="match status" value="1"/>
</dbReference>
<dbReference type="FunFam" id="2.40.10.10:FF:000053">
    <property type="entry name" value="Neurotrypsin"/>
    <property type="match status" value="1"/>
</dbReference>
<evidence type="ECO:0000313" key="23">
    <source>
        <dbReference type="Proteomes" id="UP000291022"/>
    </source>
</evidence>
<feature type="disulfide bond" evidence="15">
    <location>
        <begin position="242"/>
        <end position="252"/>
    </location>
</feature>
<evidence type="ECO:0000256" key="7">
    <source>
        <dbReference type="ARBA" id="ARBA00022729"/>
    </source>
</evidence>
<dbReference type="SMART" id="SM00020">
    <property type="entry name" value="Tryp_SPc"/>
    <property type="match status" value="1"/>
</dbReference>
<evidence type="ECO:0000256" key="15">
    <source>
        <dbReference type="PROSITE-ProRule" id="PRU00196"/>
    </source>
</evidence>
<dbReference type="InterPro" id="IPR001190">
    <property type="entry name" value="SRCR"/>
</dbReference>
<dbReference type="SMART" id="SM00130">
    <property type="entry name" value="KR"/>
    <property type="match status" value="1"/>
</dbReference>
<dbReference type="FunFam" id="3.10.250.10:FF:000006">
    <property type="entry name" value="neurotrypsin isoform X2"/>
    <property type="match status" value="1"/>
</dbReference>
<dbReference type="PROSITE" id="PS50070">
    <property type="entry name" value="KRINGLE_2"/>
    <property type="match status" value="1"/>
</dbReference>
<feature type="disulfide bond" evidence="15">
    <location>
        <begin position="211"/>
        <end position="272"/>
    </location>
</feature>
<evidence type="ECO:0000256" key="14">
    <source>
        <dbReference type="PROSITE-ProRule" id="PRU00121"/>
    </source>
</evidence>
<comment type="subcellular location">
    <subcellularLocation>
        <location evidence="2">Secreted</location>
    </subcellularLocation>
</comment>
<keyword evidence="7 18" id="KW-0732">Signal</keyword>
<proteinExistence type="predicted"/>
<protein>
    <recommendedName>
        <fullName evidence="3">Neurotrypsin</fullName>
    </recommendedName>
    <alternativeName>
        <fullName evidence="13">Serine protease 12</fullName>
    </alternativeName>
</protein>
<dbReference type="Proteomes" id="UP000291022">
    <property type="component" value="Unassembled WGS sequence"/>
</dbReference>
<dbReference type="InterPro" id="IPR009003">
    <property type="entry name" value="Peptidase_S1_PA"/>
</dbReference>
<dbReference type="InterPro" id="IPR013806">
    <property type="entry name" value="Kringle-like"/>
</dbReference>
<evidence type="ECO:0000256" key="4">
    <source>
        <dbReference type="ARBA" id="ARBA00022525"/>
    </source>
</evidence>
<dbReference type="PRINTS" id="PR00258">
    <property type="entry name" value="SPERACTRCPTR"/>
</dbReference>
<evidence type="ECO:0000259" key="21">
    <source>
        <dbReference type="PROSITE" id="PS50287"/>
    </source>
</evidence>
<dbReference type="GO" id="GO:0098793">
    <property type="term" value="C:presynapse"/>
    <property type="evidence" value="ECO:0007669"/>
    <property type="project" value="UniProtKB-ARBA"/>
</dbReference>
<dbReference type="AlphaFoldDB" id="A0A452ST59"/>
<dbReference type="SUPFAM" id="SSF57440">
    <property type="entry name" value="Kringle-like"/>
    <property type="match status" value="1"/>
</dbReference>
<feature type="disulfide bond" evidence="15">
    <location>
        <begin position="348"/>
        <end position="358"/>
    </location>
</feature>
<feature type="disulfide bond" evidence="15">
    <location>
        <begin position="418"/>
        <end position="482"/>
    </location>
</feature>
<dbReference type="PANTHER" id="PTHR48071">
    <property type="entry name" value="SRCR DOMAIN-CONTAINING PROTEIN"/>
    <property type="match status" value="1"/>
</dbReference>
<dbReference type="FunFam" id="2.40.20.10:FF:000010">
    <property type="entry name" value="Neurotrypsin"/>
    <property type="match status" value="1"/>
</dbReference>
<dbReference type="Pfam" id="PF00051">
    <property type="entry name" value="Kringle"/>
    <property type="match status" value="1"/>
</dbReference>
<evidence type="ECO:0000259" key="20">
    <source>
        <dbReference type="PROSITE" id="PS50240"/>
    </source>
</evidence>
<dbReference type="InterPro" id="IPR018056">
    <property type="entry name" value="Kringle_CS"/>
</dbReference>
<keyword evidence="9 16" id="KW-0378">Hydrolase</keyword>
<dbReference type="Pfam" id="PF00530">
    <property type="entry name" value="SRCR"/>
    <property type="match status" value="3"/>
</dbReference>
<dbReference type="GO" id="GO:0005576">
    <property type="term" value="C:extracellular region"/>
    <property type="evidence" value="ECO:0007669"/>
    <property type="project" value="UniProtKB-SubCell"/>
</dbReference>
<evidence type="ECO:0000256" key="13">
    <source>
        <dbReference type="ARBA" id="ARBA00030576"/>
    </source>
</evidence>
<feature type="domain" description="SRCR" evidence="21">
    <location>
        <begin position="173"/>
        <end position="273"/>
    </location>
</feature>
<keyword evidence="11 15" id="KW-1015">Disulfide bond</keyword>
<keyword evidence="4" id="KW-0964">Secreted</keyword>
<evidence type="ECO:0000256" key="17">
    <source>
        <dbReference type="SAM" id="MobiDB-lite"/>
    </source>
</evidence>
<feature type="disulfide bond" evidence="15">
    <location>
        <begin position="462"/>
        <end position="472"/>
    </location>
</feature>
<keyword evidence="12" id="KW-0325">Glycoprotein</keyword>
<evidence type="ECO:0000256" key="12">
    <source>
        <dbReference type="ARBA" id="ARBA00023180"/>
    </source>
</evidence>
<dbReference type="PROSITE" id="PS00420">
    <property type="entry name" value="SRCR_1"/>
    <property type="match status" value="3"/>
</dbReference>
<feature type="domain" description="Peptidase S1" evidence="20">
    <location>
        <begin position="524"/>
        <end position="767"/>
    </location>
</feature>
<evidence type="ECO:0000256" key="18">
    <source>
        <dbReference type="SAM" id="SignalP"/>
    </source>
</evidence>
<dbReference type="GO" id="GO:0004252">
    <property type="term" value="F:serine-type endopeptidase activity"/>
    <property type="evidence" value="ECO:0007669"/>
    <property type="project" value="InterPro"/>
</dbReference>
<reference evidence="23" key="1">
    <citation type="submission" date="2016-06" db="EMBL/GenBank/DDBJ databases">
        <title>De novo assembly and RNA-Seq shows season-dependent expression and editing in black bear kidneys.</title>
        <authorList>
            <person name="Korstanje R."/>
            <person name="Srivastava A."/>
            <person name="Sarsani V.K."/>
            <person name="Sheehan S.M."/>
            <person name="Seger R.L."/>
            <person name="Barter M.E."/>
            <person name="Lindqvist C."/>
            <person name="Brody L.C."/>
            <person name="Mullikin J.C."/>
        </authorList>
    </citation>
    <scope>NUCLEOTIDE SEQUENCE [LARGE SCALE GENOMIC DNA]</scope>
</reference>
<accession>A0A452ST59</accession>
<dbReference type="FunFam" id="3.10.250.10:FF:000005">
    <property type="entry name" value="Neurotrypsin isoform A"/>
    <property type="match status" value="2"/>
</dbReference>
<dbReference type="GO" id="GO:0016020">
    <property type="term" value="C:membrane"/>
    <property type="evidence" value="ECO:0007669"/>
    <property type="project" value="InterPro"/>
</dbReference>
<dbReference type="PROSITE" id="PS00135">
    <property type="entry name" value="TRYPSIN_SER"/>
    <property type="match status" value="1"/>
</dbReference>
<name>A0A452ST59_URSAM</name>
<gene>
    <name evidence="22" type="primary">PRSS12</name>
</gene>
<reference evidence="22" key="2">
    <citation type="submission" date="2025-08" db="UniProtKB">
        <authorList>
            <consortium name="Ensembl"/>
        </authorList>
    </citation>
    <scope>IDENTIFICATION</scope>
</reference>
<dbReference type="PANTHER" id="PTHR48071:SF28">
    <property type="entry name" value="SRCR DOMAIN-CONTAINING PROTEIN"/>
    <property type="match status" value="1"/>
</dbReference>
<dbReference type="PROSITE" id="PS00021">
    <property type="entry name" value="KRINGLE_1"/>
    <property type="match status" value="1"/>
</dbReference>
<evidence type="ECO:0000256" key="2">
    <source>
        <dbReference type="ARBA" id="ARBA00004613"/>
    </source>
</evidence>
<feature type="chain" id="PRO_5019378266" description="Neurotrypsin" evidence="18">
    <location>
        <begin position="21"/>
        <end position="768"/>
    </location>
</feature>
<dbReference type="InterPro" id="IPR001254">
    <property type="entry name" value="Trypsin_dom"/>
</dbReference>
<dbReference type="PROSITE" id="PS50287">
    <property type="entry name" value="SRCR_2"/>
    <property type="match status" value="3"/>
</dbReference>
<dbReference type="InterPro" id="IPR038178">
    <property type="entry name" value="Kringle_sf"/>
</dbReference>
<evidence type="ECO:0000313" key="22">
    <source>
        <dbReference type="Ensembl" id="ENSUAMP00000035991.1"/>
    </source>
</evidence>
<dbReference type="OMA" id="GPIHADN"/>
<evidence type="ECO:0000256" key="3">
    <source>
        <dbReference type="ARBA" id="ARBA00017669"/>
    </source>
</evidence>
<dbReference type="PRINTS" id="PR00722">
    <property type="entry name" value="CHYMOTRYPSIN"/>
</dbReference>
<evidence type="ECO:0000256" key="10">
    <source>
        <dbReference type="ARBA" id="ARBA00022825"/>
    </source>
</evidence>
<dbReference type="InterPro" id="IPR036772">
    <property type="entry name" value="SRCR-like_dom_sf"/>
</dbReference>
<dbReference type="PROSITE" id="PS50240">
    <property type="entry name" value="TRYPSIN_DOM"/>
    <property type="match status" value="1"/>
</dbReference>
<dbReference type="SUPFAM" id="SSF56487">
    <property type="entry name" value="SRCR-like"/>
    <property type="match status" value="3"/>
</dbReference>
<dbReference type="PROSITE" id="PS00134">
    <property type="entry name" value="TRYPSIN_HIS"/>
    <property type="match status" value="1"/>
</dbReference>
<dbReference type="InterPro" id="IPR000001">
    <property type="entry name" value="Kringle"/>
</dbReference>
<dbReference type="InterPro" id="IPR033116">
    <property type="entry name" value="TRYPSIN_SER"/>
</dbReference>
<evidence type="ECO:0000256" key="9">
    <source>
        <dbReference type="ARBA" id="ARBA00022801"/>
    </source>
</evidence>
<feature type="disulfide bond" evidence="15">
    <location>
        <begin position="198"/>
        <end position="262"/>
    </location>
</feature>
<evidence type="ECO:0000256" key="5">
    <source>
        <dbReference type="ARBA" id="ARBA00022572"/>
    </source>
</evidence>
<dbReference type="Gene3D" id="3.10.250.10">
    <property type="entry name" value="SRCR-like domain"/>
    <property type="match status" value="3"/>
</dbReference>
<evidence type="ECO:0000256" key="1">
    <source>
        <dbReference type="ARBA" id="ARBA00002744"/>
    </source>
</evidence>
<evidence type="ECO:0000256" key="6">
    <source>
        <dbReference type="ARBA" id="ARBA00022670"/>
    </source>
</evidence>
<feature type="region of interest" description="Disordered" evidence="17">
    <location>
        <begin position="33"/>
        <end position="69"/>
    </location>
</feature>
<dbReference type="InterPro" id="IPR043504">
    <property type="entry name" value="Peptidase_S1_PA_chymotrypsin"/>
</dbReference>
<dbReference type="SUPFAM" id="SSF50494">
    <property type="entry name" value="Trypsin-like serine proteases"/>
    <property type="match status" value="1"/>
</dbReference>
<comment type="function">
    <text evidence="1">Plays a role in neuronal plasticity and the proteolytic action may subserve structural reorganizations associated with learning and memory operations.</text>
</comment>
<keyword evidence="6 16" id="KW-0645">Protease</keyword>
<evidence type="ECO:0000256" key="16">
    <source>
        <dbReference type="RuleBase" id="RU363034"/>
    </source>
</evidence>
<keyword evidence="8" id="KW-0677">Repeat</keyword>
<dbReference type="InterPro" id="IPR018114">
    <property type="entry name" value="TRYPSIN_HIS"/>
</dbReference>
<evidence type="ECO:0000256" key="11">
    <source>
        <dbReference type="ARBA" id="ARBA00023157"/>
    </source>
</evidence>
<comment type="caution">
    <text evidence="15">Lacks conserved residue(s) required for the propagation of feature annotation.</text>
</comment>
<dbReference type="SMART" id="SM00202">
    <property type="entry name" value="SR"/>
    <property type="match status" value="3"/>
</dbReference>
<feature type="compositionally biased region" description="Pro residues" evidence="17">
    <location>
        <begin position="55"/>
        <end position="69"/>
    </location>
</feature>
<keyword evidence="23" id="KW-1185">Reference proteome</keyword>
<evidence type="ECO:0000256" key="8">
    <source>
        <dbReference type="ARBA" id="ARBA00022737"/>
    </source>
</evidence>
<keyword evidence="10 16" id="KW-0720">Serine protease</keyword>
<sequence length="768" mass="85510">MTLARFVVALVLGALPEVIGFDLVSYPVHHRYRHSPPRGPRHPYYLPTQQRQQRTPPPPPLPRVPRPPPALHAQRLHALHAGRTPGPHHPDCPAGEPWVNVTDFGAPCLRWAEVPPFLERSPPASWAQLRGQRHNFCRSPDGAGRPWCFYGHAHGKVDWGYCDCRHGPAFPVIRLVGGSSAREGRVELYHAGQWGTVCDDQWDEADAEVVCRQLGLSGIAKAWNQAYFGEGSGPILLDEVRCTGNELSIEQCPKSSWGEHNCDHKEDAGVSCTPLTDGVIRLGGGRGSYEGRLEVYYRGQWGTVCDDGWTELNTYVVCRQLGFKYGKQAAANHFEESTGPIWLDDVSCSGKESSFVQCSWRQWGRHDCSHREDVGITCYPGGNGHRLSLGFPIRLMDGENKKEGRVEVFINGQWGTICDDGWTDKDATVICRQLGYKGPARARTMAYFGEGKGPIHVDNVKCTGNERSLADCIKQDIGRHNCRHSEDAGVICDYFSKKAAGDSNRESLSAVCGVRLLHRRQKRIIGGKNSLRGGWPWQVSLRLKSSHGDGRLLCGATLLSSCWVLTAAHCFKRYGNSTRSYAVRVGDYHTLVPEEFEEEIGVQQIVIHRGYRPDSSDYDIALVRLEGPEEQCVRFSSHVLPACLPLRRERPQKTASNCYITGWGDTGRAYSRTLQQAAIPLLPKRFCEERYKGRFTRRMLCAGNLHEHKRVDSCQGDSGGPLMCVRSGDSWVVYGVTSWGYGCGAKDSPGVYTKVSAFVPWIKSVTKL</sequence>